<dbReference type="GO" id="GO:0032259">
    <property type="term" value="P:methylation"/>
    <property type="evidence" value="ECO:0007669"/>
    <property type="project" value="UniProtKB-KW"/>
</dbReference>
<dbReference type="InterPro" id="IPR042086">
    <property type="entry name" value="MeTrfase_capping"/>
</dbReference>
<evidence type="ECO:0000256" key="4">
    <source>
        <dbReference type="ARBA" id="ARBA00022842"/>
    </source>
</evidence>
<protein>
    <recommendedName>
        <fullName evidence="7">S-adenosylmethionine-dependent methyltransferase</fullName>
    </recommendedName>
</protein>
<reference evidence="5 6" key="1">
    <citation type="submission" date="2018-10" db="EMBL/GenBank/DDBJ databases">
        <title>A high-quality apple genome assembly.</title>
        <authorList>
            <person name="Hu J."/>
        </authorList>
    </citation>
    <scope>NUCLEOTIDE SEQUENCE [LARGE SCALE GENOMIC DNA]</scope>
    <source>
        <strain evidence="6">cv. HFTH1</strain>
        <tissue evidence="5">Young leaf</tissue>
    </source>
</reference>
<dbReference type="GO" id="GO:0008168">
    <property type="term" value="F:methyltransferase activity"/>
    <property type="evidence" value="ECO:0007669"/>
    <property type="project" value="UniProtKB-KW"/>
</dbReference>
<dbReference type="SUPFAM" id="SSF53335">
    <property type="entry name" value="S-adenosyl-L-methionine-dependent methyltransferases"/>
    <property type="match status" value="1"/>
</dbReference>
<dbReference type="AlphaFoldDB" id="A0A498I5N9"/>
<accession>A0A498I5N9</accession>
<dbReference type="Gene3D" id="1.10.1200.270">
    <property type="entry name" value="Methyltransferase, alpha-helical capping domain"/>
    <property type="match status" value="1"/>
</dbReference>
<evidence type="ECO:0000313" key="6">
    <source>
        <dbReference type="Proteomes" id="UP000290289"/>
    </source>
</evidence>
<evidence type="ECO:0000313" key="5">
    <source>
        <dbReference type="EMBL" id="RXH77257.1"/>
    </source>
</evidence>
<organism evidence="5 6">
    <name type="scientific">Malus domestica</name>
    <name type="common">Apple</name>
    <name type="synonym">Pyrus malus</name>
    <dbReference type="NCBI Taxonomy" id="3750"/>
    <lineage>
        <taxon>Eukaryota</taxon>
        <taxon>Viridiplantae</taxon>
        <taxon>Streptophyta</taxon>
        <taxon>Embryophyta</taxon>
        <taxon>Tracheophyta</taxon>
        <taxon>Spermatophyta</taxon>
        <taxon>Magnoliopsida</taxon>
        <taxon>eudicotyledons</taxon>
        <taxon>Gunneridae</taxon>
        <taxon>Pentapetalae</taxon>
        <taxon>rosids</taxon>
        <taxon>fabids</taxon>
        <taxon>Rosales</taxon>
        <taxon>Rosaceae</taxon>
        <taxon>Amygdaloideae</taxon>
        <taxon>Maleae</taxon>
        <taxon>Malus</taxon>
    </lineage>
</organism>
<comment type="caution">
    <text evidence="5">The sequence shown here is derived from an EMBL/GenBank/DDBJ whole genome shotgun (WGS) entry which is preliminary data.</text>
</comment>
<evidence type="ECO:0000256" key="1">
    <source>
        <dbReference type="ARBA" id="ARBA00022603"/>
    </source>
</evidence>
<dbReference type="EMBL" id="RDQH01000340">
    <property type="protein sequence ID" value="RXH77257.1"/>
    <property type="molecule type" value="Genomic_DNA"/>
</dbReference>
<sequence length="382" mass="42446">MAAAEAETSMSAEAYPMKGGDGPNSYAKNSAYQRGVVDAAQQLISRAIAENLDVEKLPSSNTFCIADLGCSIGPNTFIAVQNILEAVEIKYQGQGLNSHIPEFHVFFNDHTLNDFNTLFQSLPTRRRYYAAGVPGSFYVRVFPNASIHFFHSSCALQWLSRVPKEVVDRNSPAWNKGRIVYSNSTDEVLRAYEAQHAEDMECFLHARAQEIANGGLMVLIIPGRPNGTPHSLSSVNQAHQLLGSCLMDLAMKGVVQEEKVDSFNIPLYYMSPQELEAAVEKNGCFSTQRIENLPRVSALDIVTKSSQVFASHVRAATEGLVKQQFGDNILDELYDLYRKRLEEQPSIFESGKAINFLVELEAVFEQNRCFSKNVLNQISSTD</sequence>
<dbReference type="InterPro" id="IPR005299">
    <property type="entry name" value="MeTrfase_7"/>
</dbReference>
<dbReference type="PANTHER" id="PTHR31009">
    <property type="entry name" value="S-ADENOSYL-L-METHIONINE:CARBOXYL METHYLTRANSFERASE FAMILY PROTEIN"/>
    <property type="match status" value="1"/>
</dbReference>
<keyword evidence="2" id="KW-0808">Transferase</keyword>
<proteinExistence type="predicted"/>
<keyword evidence="6" id="KW-1185">Reference proteome</keyword>
<evidence type="ECO:0000256" key="3">
    <source>
        <dbReference type="ARBA" id="ARBA00022723"/>
    </source>
</evidence>
<evidence type="ECO:0000256" key="2">
    <source>
        <dbReference type="ARBA" id="ARBA00022679"/>
    </source>
</evidence>
<dbReference type="GO" id="GO:0046872">
    <property type="term" value="F:metal ion binding"/>
    <property type="evidence" value="ECO:0007669"/>
    <property type="project" value="UniProtKB-KW"/>
</dbReference>
<evidence type="ECO:0008006" key="7">
    <source>
        <dbReference type="Google" id="ProtNLM"/>
    </source>
</evidence>
<gene>
    <name evidence="5" type="ORF">DVH24_023531</name>
</gene>
<keyword evidence="3" id="KW-0479">Metal-binding</keyword>
<keyword evidence="1" id="KW-0489">Methyltransferase</keyword>
<dbReference type="InterPro" id="IPR029063">
    <property type="entry name" value="SAM-dependent_MTases_sf"/>
</dbReference>
<keyword evidence="4" id="KW-0460">Magnesium</keyword>
<dbReference type="FunFam" id="3.40.50.150:FF:000103">
    <property type="entry name" value="SABATH methyltransferase 1"/>
    <property type="match status" value="1"/>
</dbReference>
<dbReference type="Pfam" id="PF03492">
    <property type="entry name" value="Methyltransf_7"/>
    <property type="match status" value="1"/>
</dbReference>
<dbReference type="Gene3D" id="3.40.50.150">
    <property type="entry name" value="Vaccinia Virus protein VP39"/>
    <property type="match status" value="1"/>
</dbReference>
<name>A0A498I5N9_MALDO</name>
<dbReference type="Proteomes" id="UP000290289">
    <property type="component" value="Chromosome 14"/>
</dbReference>